<dbReference type="PANTHER" id="PTHR35534:SF1">
    <property type="entry name" value="LARGE RIBOSOMAL SUBUNIT PROTEIN BL32"/>
    <property type="match status" value="1"/>
</dbReference>
<comment type="caution">
    <text evidence="5">The sequence shown here is derived from an EMBL/GenBank/DDBJ whole genome shotgun (WGS) entry which is preliminary data.</text>
</comment>
<protein>
    <submittedName>
        <fullName evidence="5">50S ribosomal protein L32</fullName>
    </submittedName>
</protein>
<evidence type="ECO:0000313" key="5">
    <source>
        <dbReference type="EMBL" id="CAI8035005.1"/>
    </source>
</evidence>
<dbReference type="GO" id="GO:0006412">
    <property type="term" value="P:translation"/>
    <property type="evidence" value="ECO:0007669"/>
    <property type="project" value="InterPro"/>
</dbReference>
<dbReference type="InterPro" id="IPR044957">
    <property type="entry name" value="Ribosomal_bL32_bact"/>
</dbReference>
<accession>A0AA35X1Y2</accession>
<sequence>MGVPKRKTSRSRRDKRRNHQRLHVPSLSTCPQCGAAQLPHRICPSCGFYKEREIIAAQ</sequence>
<comment type="similarity">
    <text evidence="1">Belongs to the bacterial ribosomal protein bL32 family.</text>
</comment>
<organism evidence="5 6">
    <name type="scientific">Geodia barretti</name>
    <name type="common">Barrett's horny sponge</name>
    <dbReference type="NCBI Taxonomy" id="519541"/>
    <lineage>
        <taxon>Eukaryota</taxon>
        <taxon>Metazoa</taxon>
        <taxon>Porifera</taxon>
        <taxon>Demospongiae</taxon>
        <taxon>Heteroscleromorpha</taxon>
        <taxon>Tetractinellida</taxon>
        <taxon>Astrophorina</taxon>
        <taxon>Geodiidae</taxon>
        <taxon>Geodia</taxon>
    </lineage>
</organism>
<dbReference type="GO" id="GO:0003735">
    <property type="term" value="F:structural constituent of ribosome"/>
    <property type="evidence" value="ECO:0007669"/>
    <property type="project" value="InterPro"/>
</dbReference>
<name>A0AA35X1Y2_GEOBA</name>
<dbReference type="EMBL" id="CASHTH010002766">
    <property type="protein sequence ID" value="CAI8035005.1"/>
    <property type="molecule type" value="Genomic_DNA"/>
</dbReference>
<evidence type="ECO:0000256" key="1">
    <source>
        <dbReference type="ARBA" id="ARBA00008560"/>
    </source>
</evidence>
<dbReference type="AlphaFoldDB" id="A0AA35X1Y2"/>
<keyword evidence="2 5" id="KW-0689">Ribosomal protein</keyword>
<evidence type="ECO:0000313" key="6">
    <source>
        <dbReference type="Proteomes" id="UP001174909"/>
    </source>
</evidence>
<evidence type="ECO:0000256" key="4">
    <source>
        <dbReference type="SAM" id="MobiDB-lite"/>
    </source>
</evidence>
<evidence type="ECO:0000256" key="2">
    <source>
        <dbReference type="ARBA" id="ARBA00022980"/>
    </source>
</evidence>
<dbReference type="Gene3D" id="1.20.5.640">
    <property type="entry name" value="Single helix bin"/>
    <property type="match status" value="1"/>
</dbReference>
<dbReference type="GO" id="GO:0015934">
    <property type="term" value="C:large ribosomal subunit"/>
    <property type="evidence" value="ECO:0007669"/>
    <property type="project" value="InterPro"/>
</dbReference>
<dbReference type="NCBIfam" id="TIGR01031">
    <property type="entry name" value="rpmF_bact"/>
    <property type="match status" value="1"/>
</dbReference>
<reference evidence="5" key="1">
    <citation type="submission" date="2023-03" db="EMBL/GenBank/DDBJ databases">
        <authorList>
            <person name="Steffen K."/>
            <person name="Cardenas P."/>
        </authorList>
    </citation>
    <scope>NUCLEOTIDE SEQUENCE</scope>
</reference>
<keyword evidence="3" id="KW-0687">Ribonucleoprotein</keyword>
<dbReference type="Proteomes" id="UP001174909">
    <property type="component" value="Unassembled WGS sequence"/>
</dbReference>
<dbReference type="HAMAP" id="MF_00340">
    <property type="entry name" value="Ribosomal_bL32"/>
    <property type="match status" value="1"/>
</dbReference>
<proteinExistence type="inferred from homology"/>
<dbReference type="InterPro" id="IPR011332">
    <property type="entry name" value="Ribosomal_zn-bd"/>
</dbReference>
<gene>
    <name evidence="5" type="ORF">GBAR_LOCUS19650</name>
</gene>
<dbReference type="SUPFAM" id="SSF57829">
    <property type="entry name" value="Zn-binding ribosomal proteins"/>
    <property type="match status" value="1"/>
</dbReference>
<dbReference type="Pfam" id="PF01783">
    <property type="entry name" value="Ribosomal_L32p"/>
    <property type="match status" value="1"/>
</dbReference>
<evidence type="ECO:0000256" key="3">
    <source>
        <dbReference type="ARBA" id="ARBA00023274"/>
    </source>
</evidence>
<dbReference type="PANTHER" id="PTHR35534">
    <property type="entry name" value="50S RIBOSOMAL PROTEIN L32"/>
    <property type="match status" value="1"/>
</dbReference>
<feature type="region of interest" description="Disordered" evidence="4">
    <location>
        <begin position="1"/>
        <end position="23"/>
    </location>
</feature>
<feature type="compositionally biased region" description="Basic residues" evidence="4">
    <location>
        <begin position="1"/>
        <end position="22"/>
    </location>
</feature>
<keyword evidence="6" id="KW-1185">Reference proteome</keyword>
<dbReference type="InterPro" id="IPR002677">
    <property type="entry name" value="Ribosomal_bL32"/>
</dbReference>